<dbReference type="OrthoDB" id="7130006at2759"/>
<dbReference type="eggNOG" id="KOG2565">
    <property type="taxonomic scope" value="Eukaryota"/>
</dbReference>
<organism evidence="4 5">
    <name type="scientific">Coniosporium apollinis (strain CBS 100218)</name>
    <name type="common">Rock-inhabiting black yeast</name>
    <dbReference type="NCBI Taxonomy" id="1168221"/>
    <lineage>
        <taxon>Eukaryota</taxon>
        <taxon>Fungi</taxon>
        <taxon>Dikarya</taxon>
        <taxon>Ascomycota</taxon>
        <taxon>Pezizomycotina</taxon>
        <taxon>Dothideomycetes</taxon>
        <taxon>Dothideomycetes incertae sedis</taxon>
        <taxon>Coniosporium</taxon>
    </lineage>
</organism>
<dbReference type="InterPro" id="IPR029058">
    <property type="entry name" value="AB_hydrolase_fold"/>
</dbReference>
<dbReference type="AlphaFoldDB" id="R7YWM5"/>
<dbReference type="InterPro" id="IPR000639">
    <property type="entry name" value="Epox_hydrolase-like"/>
</dbReference>
<dbReference type="STRING" id="1168221.R7YWM5"/>
<comment type="similarity">
    <text evidence="1">Belongs to the peptidase S33 family.</text>
</comment>
<dbReference type="EMBL" id="JH767579">
    <property type="protein sequence ID" value="EON66307.1"/>
    <property type="molecule type" value="Genomic_DNA"/>
</dbReference>
<dbReference type="GO" id="GO:0004301">
    <property type="term" value="F:epoxide hydrolase activity"/>
    <property type="evidence" value="ECO:0007669"/>
    <property type="project" value="TreeGrafter"/>
</dbReference>
<dbReference type="RefSeq" id="XP_007781624.1">
    <property type="nucleotide sequence ID" value="XM_007783434.1"/>
</dbReference>
<protein>
    <recommendedName>
        <fullName evidence="3">Epoxide hydrolase N-terminal domain-containing protein</fullName>
    </recommendedName>
</protein>
<evidence type="ECO:0000313" key="5">
    <source>
        <dbReference type="Proteomes" id="UP000016924"/>
    </source>
</evidence>
<dbReference type="PANTHER" id="PTHR21661">
    <property type="entry name" value="EPOXIDE HYDROLASE 1-RELATED"/>
    <property type="match status" value="1"/>
</dbReference>
<accession>R7YWM5</accession>
<evidence type="ECO:0000256" key="1">
    <source>
        <dbReference type="ARBA" id="ARBA00010088"/>
    </source>
</evidence>
<dbReference type="GO" id="GO:0097176">
    <property type="term" value="P:epoxide metabolic process"/>
    <property type="evidence" value="ECO:0007669"/>
    <property type="project" value="TreeGrafter"/>
</dbReference>
<dbReference type="OMA" id="VGVHVNY"/>
<dbReference type="HOGENOM" id="CLU_019414_0_0_1"/>
<dbReference type="Pfam" id="PF06441">
    <property type="entry name" value="EHN"/>
    <property type="match status" value="1"/>
</dbReference>
<dbReference type="PRINTS" id="PR00412">
    <property type="entry name" value="EPOXHYDRLASE"/>
</dbReference>
<evidence type="ECO:0000313" key="4">
    <source>
        <dbReference type="EMBL" id="EON66307.1"/>
    </source>
</evidence>
<dbReference type="Proteomes" id="UP000016924">
    <property type="component" value="Unassembled WGS sequence"/>
</dbReference>
<dbReference type="GeneID" id="19903011"/>
<keyword evidence="5" id="KW-1185">Reference proteome</keyword>
<keyword evidence="2" id="KW-0378">Hydrolase</keyword>
<dbReference type="InterPro" id="IPR010497">
    <property type="entry name" value="Epoxide_hydro_N"/>
</dbReference>
<dbReference type="Gene3D" id="3.40.50.1820">
    <property type="entry name" value="alpha/beta hydrolase"/>
    <property type="match status" value="1"/>
</dbReference>
<reference evidence="5" key="1">
    <citation type="submission" date="2012-06" db="EMBL/GenBank/DDBJ databases">
        <title>The genome sequence of Coniosporium apollinis CBS 100218.</title>
        <authorList>
            <consortium name="The Broad Institute Genome Sequencing Platform"/>
            <person name="Cuomo C."/>
            <person name="Gorbushina A."/>
            <person name="Noack S."/>
            <person name="Walker B."/>
            <person name="Young S.K."/>
            <person name="Zeng Q."/>
            <person name="Gargeya S."/>
            <person name="Fitzgerald M."/>
            <person name="Haas B."/>
            <person name="Abouelleil A."/>
            <person name="Alvarado L."/>
            <person name="Arachchi H.M."/>
            <person name="Berlin A.M."/>
            <person name="Chapman S.B."/>
            <person name="Goldberg J."/>
            <person name="Griggs A."/>
            <person name="Gujja S."/>
            <person name="Hansen M."/>
            <person name="Howarth C."/>
            <person name="Imamovic A."/>
            <person name="Larimer J."/>
            <person name="McCowan C."/>
            <person name="Montmayeur A."/>
            <person name="Murphy C."/>
            <person name="Neiman D."/>
            <person name="Pearson M."/>
            <person name="Priest M."/>
            <person name="Roberts A."/>
            <person name="Saif S."/>
            <person name="Shea T."/>
            <person name="Sisk P."/>
            <person name="Sykes S."/>
            <person name="Wortman J."/>
            <person name="Nusbaum C."/>
            <person name="Birren B."/>
        </authorList>
    </citation>
    <scope>NUCLEOTIDE SEQUENCE [LARGE SCALE GENOMIC DNA]</scope>
    <source>
        <strain evidence="5">CBS 100218</strain>
    </source>
</reference>
<name>R7YWM5_CONA1</name>
<feature type="domain" description="Epoxide hydrolase N-terminal" evidence="3">
    <location>
        <begin position="73"/>
        <end position="124"/>
    </location>
</feature>
<evidence type="ECO:0000259" key="3">
    <source>
        <dbReference type="Pfam" id="PF06441"/>
    </source>
</evidence>
<evidence type="ECO:0000256" key="2">
    <source>
        <dbReference type="ARBA" id="ARBA00022801"/>
    </source>
</evidence>
<dbReference type="PANTHER" id="PTHR21661:SF39">
    <property type="entry name" value="HYDROLASE, PUTATIVE (AFU_ORTHOLOGUE AFUA_3G08960)-RELATED"/>
    <property type="match status" value="1"/>
</dbReference>
<dbReference type="SUPFAM" id="SSF53474">
    <property type="entry name" value="alpha/beta-Hydrolases"/>
    <property type="match status" value="1"/>
</dbReference>
<gene>
    <name evidence="4" type="ORF">W97_05700</name>
</gene>
<sequence>MAASQFLHAAYPEALSDKPFSQVPNNARVKQQLCEVRVPPHAIAELKRLIQTARLGPETFENSQPEPNAKARVQDHINSVPHFNSEVDYEGHKYTIHYLALFSKRSDAVPLVSIHGWPGCFLEFLPLMNLLQKKYTPDTLPYHFIVPSMPGYTFSSGPPIDRDFSTLDVSRIFQILLRQLGFNDTQYVVAGGDVGSRVARALAVEDQACSAIHLNFCFDLNMHGFPRDNLAAEETRRLETLDEFMRTGVGYGQMHATRPSTISFVLSSNPVALLAWIGEKFATWTDRTPPLDTILTFITVYWLTDTLPRSIYPYRADFASSDEVPSHGNPRWRIPDGKPFGFSSFPKEILPVPRAWVDRTGRVTFWREHEAGGHFAALEVPEVVLGDLEEFVGHVKAERQI</sequence>
<proteinExistence type="inferred from homology"/>